<evidence type="ECO:0000256" key="6">
    <source>
        <dbReference type="SAM" id="MobiDB-lite"/>
    </source>
</evidence>
<evidence type="ECO:0000313" key="8">
    <source>
        <dbReference type="Proteomes" id="UP000694930"/>
    </source>
</evidence>
<evidence type="ECO:0000256" key="4">
    <source>
        <dbReference type="ARBA" id="ARBA00023163"/>
    </source>
</evidence>
<dbReference type="GeneID" id="107025842"/>
<reference evidence="8" key="1">
    <citation type="journal article" date="2014" name="Nat. Genet.">
        <title>The genome of the stress-tolerant wild tomato species Solanum pennellii.</title>
        <authorList>
            <person name="Bolger A."/>
            <person name="Scossa F."/>
            <person name="Bolger M.E."/>
            <person name="Lanz C."/>
            <person name="Maumus F."/>
            <person name="Tohge T."/>
            <person name="Quesneville H."/>
            <person name="Alseekh S."/>
            <person name="Sorensen I."/>
            <person name="Lichtenstein G."/>
            <person name="Fich E.A."/>
            <person name="Conte M."/>
            <person name="Keller H."/>
            <person name="Schneeberger K."/>
            <person name="Schwacke R."/>
            <person name="Ofner I."/>
            <person name="Vrebalov J."/>
            <person name="Xu Y."/>
            <person name="Osorio S."/>
            <person name="Aflitos S.A."/>
            <person name="Schijlen E."/>
            <person name="Jimenez-Gomez J.M."/>
            <person name="Ryngajllo M."/>
            <person name="Kimura S."/>
            <person name="Kumar R."/>
            <person name="Koenig D."/>
            <person name="Headland L.R."/>
            <person name="Maloof J.N."/>
            <person name="Sinha N."/>
            <person name="van Ham R.C."/>
            <person name="Lankhorst R.K."/>
            <person name="Mao L."/>
            <person name="Vogel A."/>
            <person name="Arsova B."/>
            <person name="Panstruga R."/>
            <person name="Fei Z."/>
            <person name="Rose J.K."/>
            <person name="Zamir D."/>
            <person name="Carrari F."/>
            <person name="Giovannoni J.J."/>
            <person name="Weigel D."/>
            <person name="Usadel B."/>
            <person name="Fernie A.R."/>
        </authorList>
    </citation>
    <scope>NUCLEOTIDE SEQUENCE [LARGE SCALE GENOMIC DNA]</scope>
    <source>
        <strain evidence="8">cv. LA0716</strain>
    </source>
</reference>
<feature type="domain" description="MADS-box" evidence="7">
    <location>
        <begin position="21"/>
        <end position="66"/>
    </location>
</feature>
<proteinExistence type="predicted"/>
<evidence type="ECO:0000256" key="5">
    <source>
        <dbReference type="ARBA" id="ARBA00023242"/>
    </source>
</evidence>
<feature type="region of interest" description="Disordered" evidence="6">
    <location>
        <begin position="1"/>
        <end position="31"/>
    </location>
</feature>
<evidence type="ECO:0000256" key="2">
    <source>
        <dbReference type="ARBA" id="ARBA00023015"/>
    </source>
</evidence>
<reference evidence="9" key="2">
    <citation type="submission" date="2025-08" db="UniProtKB">
        <authorList>
            <consortium name="RefSeq"/>
        </authorList>
    </citation>
    <scope>IDENTIFICATION</scope>
</reference>
<sequence length="122" mass="13984">MALQTMADEDQSKKGEDDQRKKKTNKSKSYQVRKECIKRKSMELATLCDIKVCTVITGPNGELQTWPDNLNACKEVLDIYSQNLKPEKKHKQEDKDLPTLVESKLAAVNRRICFLENKNVAD</sequence>
<dbReference type="Gene3D" id="3.40.1810.10">
    <property type="entry name" value="Transcription factor, MADS-box"/>
    <property type="match status" value="1"/>
</dbReference>
<evidence type="ECO:0000256" key="3">
    <source>
        <dbReference type="ARBA" id="ARBA00023125"/>
    </source>
</evidence>
<organism evidence="8 9">
    <name type="scientific">Solanum pennellii</name>
    <name type="common">Tomato</name>
    <name type="synonym">Lycopersicon pennellii</name>
    <dbReference type="NCBI Taxonomy" id="28526"/>
    <lineage>
        <taxon>Eukaryota</taxon>
        <taxon>Viridiplantae</taxon>
        <taxon>Streptophyta</taxon>
        <taxon>Embryophyta</taxon>
        <taxon>Tracheophyta</taxon>
        <taxon>Spermatophyta</taxon>
        <taxon>Magnoliopsida</taxon>
        <taxon>eudicotyledons</taxon>
        <taxon>Gunneridae</taxon>
        <taxon>Pentapetalae</taxon>
        <taxon>asterids</taxon>
        <taxon>lamiids</taxon>
        <taxon>Solanales</taxon>
        <taxon>Solanaceae</taxon>
        <taxon>Solanoideae</taxon>
        <taxon>Solaneae</taxon>
        <taxon>Solanum</taxon>
        <taxon>Solanum subgen. Lycopersicon</taxon>
    </lineage>
</organism>
<name>A0ABM1H8V5_SOLPN</name>
<dbReference type="InterPro" id="IPR036879">
    <property type="entry name" value="TF_MADSbox_sf"/>
</dbReference>
<gene>
    <name evidence="9" type="primary">LOC107025842</name>
</gene>
<keyword evidence="8" id="KW-1185">Reference proteome</keyword>
<evidence type="ECO:0000313" key="9">
    <source>
        <dbReference type="RefSeq" id="XP_015082095.2"/>
    </source>
</evidence>
<keyword evidence="3" id="KW-0238">DNA-binding</keyword>
<comment type="subcellular location">
    <subcellularLocation>
        <location evidence="1">Nucleus</location>
    </subcellularLocation>
</comment>
<dbReference type="InterPro" id="IPR002100">
    <property type="entry name" value="TF_MADSbox"/>
</dbReference>
<dbReference type="Pfam" id="PF00319">
    <property type="entry name" value="SRF-TF"/>
    <property type="match status" value="1"/>
</dbReference>
<dbReference type="SUPFAM" id="SSF55455">
    <property type="entry name" value="SRF-like"/>
    <property type="match status" value="1"/>
</dbReference>
<dbReference type="PROSITE" id="PS50066">
    <property type="entry name" value="MADS_BOX_2"/>
    <property type="match status" value="1"/>
</dbReference>
<evidence type="ECO:0000256" key="1">
    <source>
        <dbReference type="ARBA" id="ARBA00004123"/>
    </source>
</evidence>
<keyword evidence="4" id="KW-0804">Transcription</keyword>
<dbReference type="RefSeq" id="XP_015082095.2">
    <property type="nucleotide sequence ID" value="XM_015226609.2"/>
</dbReference>
<evidence type="ECO:0000259" key="7">
    <source>
        <dbReference type="PROSITE" id="PS50066"/>
    </source>
</evidence>
<feature type="compositionally biased region" description="Basic and acidic residues" evidence="6">
    <location>
        <begin position="10"/>
        <end position="20"/>
    </location>
</feature>
<dbReference type="Proteomes" id="UP000694930">
    <property type="component" value="Chromosome 1"/>
</dbReference>
<protein>
    <submittedName>
        <fullName evidence="9">Agamous-like MADS-box protein AGL75</fullName>
    </submittedName>
</protein>
<keyword evidence="2" id="KW-0805">Transcription regulation</keyword>
<keyword evidence="5" id="KW-0539">Nucleus</keyword>
<accession>A0ABM1H8V5</accession>